<dbReference type="VEuPathDB" id="FungiDB:FOMG_18935"/>
<dbReference type="VEuPathDB" id="FungiDB:FOC1_g10000534"/>
<evidence type="ECO:0000313" key="3">
    <source>
        <dbReference type="Proteomes" id="UP000219369"/>
    </source>
</evidence>
<accession>A0A2H3TVC5</accession>
<dbReference type="VEuPathDB" id="FungiDB:FOXG_14942"/>
<gene>
    <name evidence="2" type="ORF">FRV6_16701</name>
</gene>
<dbReference type="EMBL" id="FMJY01000011">
    <property type="protein sequence ID" value="SCO92573.1"/>
    <property type="molecule type" value="Genomic_DNA"/>
</dbReference>
<dbReference type="VEuPathDB" id="FungiDB:FOC4_g10000050"/>
<reference evidence="3" key="1">
    <citation type="submission" date="2016-09" db="EMBL/GenBank/DDBJ databases">
        <authorList>
            <person name="Guldener U."/>
        </authorList>
    </citation>
    <scope>NUCLEOTIDE SEQUENCE [LARGE SCALE GENOMIC DNA]</scope>
    <source>
        <strain evidence="3">V64-1</strain>
    </source>
</reference>
<name>A0A2H3TVC5_FUSOX</name>
<protein>
    <submittedName>
        <fullName evidence="2">Uncharacterized protein</fullName>
    </submittedName>
</protein>
<evidence type="ECO:0000256" key="1">
    <source>
        <dbReference type="SAM" id="MobiDB-lite"/>
    </source>
</evidence>
<dbReference type="OrthoDB" id="5097021at2759"/>
<dbReference type="VEuPathDB" id="FungiDB:HZS61_005229"/>
<dbReference type="VEuPathDB" id="FungiDB:FOZG_18481"/>
<feature type="compositionally biased region" description="Acidic residues" evidence="1">
    <location>
        <begin position="15"/>
        <end position="25"/>
    </location>
</feature>
<dbReference type="AlphaFoldDB" id="A0A2H3TVC5"/>
<dbReference type="Proteomes" id="UP000219369">
    <property type="component" value="Unassembled WGS sequence"/>
</dbReference>
<evidence type="ECO:0000313" key="2">
    <source>
        <dbReference type="EMBL" id="SCO92573.1"/>
    </source>
</evidence>
<feature type="region of interest" description="Disordered" evidence="1">
    <location>
        <begin position="1"/>
        <end position="28"/>
    </location>
</feature>
<organism evidence="2 3">
    <name type="scientific">Fusarium oxysporum</name>
    <name type="common">Fusarium vascular wilt</name>
    <dbReference type="NCBI Taxonomy" id="5507"/>
    <lineage>
        <taxon>Eukaryota</taxon>
        <taxon>Fungi</taxon>
        <taxon>Dikarya</taxon>
        <taxon>Ascomycota</taxon>
        <taxon>Pezizomycotina</taxon>
        <taxon>Sordariomycetes</taxon>
        <taxon>Hypocreomycetidae</taxon>
        <taxon>Hypocreales</taxon>
        <taxon>Nectriaceae</taxon>
        <taxon>Fusarium</taxon>
        <taxon>Fusarium oxysporum species complex</taxon>
    </lineage>
</organism>
<proteinExistence type="predicted"/>
<sequence>MHPVEDDESSHASSDESDGETDFEGDTNLGVEIGSQYQSEFLFPSRPWLELSEALFQLSMMFWTHQGPAGDMSSSVIIYYTAVMGIQRRSMSYYPAHSSTSGLAALMWIGRALLEYALPLYSYATLAYHWPSRDQYHSQPERLEVIRQRYLVRGCYTPFGELIELKAYAKSIVRQEGMPGNLYWAPDGRSFVVGNDKEVRLSDFCRTYHKAIALVEEHVEEMMLGLRPSFNINDIRDDLNCRKAGWSFLQKPENNLSDAWETLVNKLRTSQFRGKPFATASHWRPDTCLAYLSLSLDLNRSAFAALKISSGLPGRGSEVTSIRYLNTELTLRNVFFYGGRMMIMISYNKARASNNYSFYIVRYLPPNFSLSLLKYLAVIRPTIDFLATILKMPHYKCNDFLFQDPSGRQKHMNSVQASGILKHLTRDLVTPWALSLYRQASLAIAKRYISKLVEKRNYYYPTNADDPIRMFAAGAGHHPRMLLTAYAIDKALPSRLQPELLEMYYRLSTTWQDWNTQYYRDNCQTPEKEPCKSLDITSHTCKTTSSLESPERTPKRVKTATGGEKLDDLSDGFIYNSQYKILICITCGSMVQPETKSLYSHLNTIHRITGAAC</sequence>